<evidence type="ECO:0000259" key="1">
    <source>
        <dbReference type="Pfam" id="PF22936"/>
    </source>
</evidence>
<evidence type="ECO:0000313" key="3">
    <source>
        <dbReference type="Proteomes" id="UP001293254"/>
    </source>
</evidence>
<dbReference type="AlphaFoldDB" id="A0AAE1XR66"/>
<reference evidence="2" key="1">
    <citation type="submission" date="2020-06" db="EMBL/GenBank/DDBJ databases">
        <authorList>
            <person name="Li T."/>
            <person name="Hu X."/>
            <person name="Zhang T."/>
            <person name="Song X."/>
            <person name="Zhang H."/>
            <person name="Dai N."/>
            <person name="Sheng W."/>
            <person name="Hou X."/>
            <person name="Wei L."/>
        </authorList>
    </citation>
    <scope>NUCLEOTIDE SEQUENCE</scope>
    <source>
        <strain evidence="2">3651</strain>
        <tissue evidence="2">Leaf</tissue>
    </source>
</reference>
<accession>A0AAE1XR66</accession>
<reference evidence="2" key="2">
    <citation type="journal article" date="2024" name="Plant">
        <title>Genomic evolution and insights into agronomic trait innovations of Sesamum species.</title>
        <authorList>
            <person name="Miao H."/>
            <person name="Wang L."/>
            <person name="Qu L."/>
            <person name="Liu H."/>
            <person name="Sun Y."/>
            <person name="Le M."/>
            <person name="Wang Q."/>
            <person name="Wei S."/>
            <person name="Zheng Y."/>
            <person name="Lin W."/>
            <person name="Duan Y."/>
            <person name="Cao H."/>
            <person name="Xiong S."/>
            <person name="Wang X."/>
            <person name="Wei L."/>
            <person name="Li C."/>
            <person name="Ma Q."/>
            <person name="Ju M."/>
            <person name="Zhao R."/>
            <person name="Li G."/>
            <person name="Mu C."/>
            <person name="Tian Q."/>
            <person name="Mei H."/>
            <person name="Zhang T."/>
            <person name="Gao T."/>
            <person name="Zhang H."/>
        </authorList>
    </citation>
    <scope>NUCLEOTIDE SEQUENCE</scope>
    <source>
        <strain evidence="2">3651</strain>
    </source>
</reference>
<dbReference type="EMBL" id="JACGWO010000011">
    <property type="protein sequence ID" value="KAK4416112.1"/>
    <property type="molecule type" value="Genomic_DNA"/>
</dbReference>
<gene>
    <name evidence="2" type="ORF">Salat_2718600</name>
</gene>
<comment type="caution">
    <text evidence="2">The sequence shown here is derived from an EMBL/GenBank/DDBJ whole genome shotgun (WGS) entry which is preliminary data.</text>
</comment>
<protein>
    <recommendedName>
        <fullName evidence="1">Retrovirus-related Pol polyprotein from transposon TNT 1-94-like beta-barrel domain-containing protein</fullName>
    </recommendedName>
</protein>
<dbReference type="InterPro" id="IPR054722">
    <property type="entry name" value="PolX-like_BBD"/>
</dbReference>
<feature type="domain" description="Retrovirus-related Pol polyprotein from transposon TNT 1-94-like beta-barrel" evidence="1">
    <location>
        <begin position="89"/>
        <end position="161"/>
    </location>
</feature>
<keyword evidence="3" id="KW-1185">Reference proteome</keyword>
<dbReference type="Proteomes" id="UP001293254">
    <property type="component" value="Unassembled WGS sequence"/>
</dbReference>
<proteinExistence type="predicted"/>
<organism evidence="2 3">
    <name type="scientific">Sesamum alatum</name>
    <dbReference type="NCBI Taxonomy" id="300844"/>
    <lineage>
        <taxon>Eukaryota</taxon>
        <taxon>Viridiplantae</taxon>
        <taxon>Streptophyta</taxon>
        <taxon>Embryophyta</taxon>
        <taxon>Tracheophyta</taxon>
        <taxon>Spermatophyta</taxon>
        <taxon>Magnoliopsida</taxon>
        <taxon>eudicotyledons</taxon>
        <taxon>Gunneridae</taxon>
        <taxon>Pentapetalae</taxon>
        <taxon>asterids</taxon>
        <taxon>lamiids</taxon>
        <taxon>Lamiales</taxon>
        <taxon>Pedaliaceae</taxon>
        <taxon>Sesamum</taxon>
    </lineage>
</organism>
<name>A0AAE1XR66_9LAMI</name>
<evidence type="ECO:0000313" key="2">
    <source>
        <dbReference type="EMBL" id="KAK4416112.1"/>
    </source>
</evidence>
<dbReference type="Pfam" id="PF22936">
    <property type="entry name" value="Pol_BBD"/>
    <property type="match status" value="1"/>
</dbReference>
<sequence>MLPEIMKCYIRLSTVWTALTKTFYGGTDESQLFALNQRAFSTKQNDVAVVEPSDKAPEESSDQASIAVTEPSNVVKAFQTSASTSNNSWIIYSRATDHMTFDVNHVESVKLSKECIVSTSNGNSAPVIGEGSITLTEELNLNSVLVVPTLNHNPLSVAQITFALQCIMIFWPNFYVFKDIQTRTMIGYGTRRGKLYYLDLKHPNKLADVFAEKN</sequence>